<dbReference type="InterPro" id="IPR005517">
    <property type="entry name" value="Transl_elong_EFG/EF2_IV"/>
</dbReference>
<dbReference type="GO" id="GO:0003924">
    <property type="term" value="F:GTPase activity"/>
    <property type="evidence" value="ECO:0007669"/>
    <property type="project" value="InterPro"/>
</dbReference>
<dbReference type="FunFam" id="3.30.70.240:FF:000001">
    <property type="entry name" value="Elongation factor G"/>
    <property type="match status" value="1"/>
</dbReference>
<dbReference type="GO" id="GO:0005525">
    <property type="term" value="F:GTP binding"/>
    <property type="evidence" value="ECO:0007669"/>
    <property type="project" value="UniProtKB-UniRule"/>
</dbReference>
<dbReference type="CDD" id="cd03713">
    <property type="entry name" value="EFG_mtEFG_C"/>
    <property type="match status" value="1"/>
</dbReference>
<dbReference type="InterPro" id="IPR035649">
    <property type="entry name" value="EFG_V"/>
</dbReference>
<dbReference type="Pfam" id="PF03764">
    <property type="entry name" value="EFG_IV"/>
    <property type="match status" value="1"/>
</dbReference>
<dbReference type="PANTHER" id="PTHR43261:SF1">
    <property type="entry name" value="RIBOSOME-RELEASING FACTOR 2, MITOCHONDRIAL"/>
    <property type="match status" value="1"/>
</dbReference>
<dbReference type="RefSeq" id="WP_016186008.1">
    <property type="nucleotide sequence ID" value="NZ_ASWO01000003.1"/>
</dbReference>
<dbReference type="GO" id="GO:0003746">
    <property type="term" value="F:translation elongation factor activity"/>
    <property type="evidence" value="ECO:0007669"/>
    <property type="project" value="UniProtKB-UniRule"/>
</dbReference>
<dbReference type="Pfam" id="PF03144">
    <property type="entry name" value="GTP_EFTU_D2"/>
    <property type="match status" value="1"/>
</dbReference>
<comment type="caution">
    <text evidence="9">The sequence shown here is derived from an EMBL/GenBank/DDBJ whole genome shotgun (WGS) entry which is preliminary data.</text>
</comment>
<dbReference type="CDD" id="cd16262">
    <property type="entry name" value="EFG_III"/>
    <property type="match status" value="1"/>
</dbReference>
<dbReference type="PROSITE" id="PS00301">
    <property type="entry name" value="G_TR_1"/>
    <property type="match status" value="1"/>
</dbReference>
<dbReference type="NCBIfam" id="NF009381">
    <property type="entry name" value="PRK12740.1-5"/>
    <property type="match status" value="1"/>
</dbReference>
<dbReference type="FunFam" id="3.30.230.10:FF:000003">
    <property type="entry name" value="Elongation factor G"/>
    <property type="match status" value="1"/>
</dbReference>
<dbReference type="InterPro" id="IPR000640">
    <property type="entry name" value="EFG_V-like"/>
</dbReference>
<dbReference type="Pfam" id="PF14492">
    <property type="entry name" value="EFG_III"/>
    <property type="match status" value="1"/>
</dbReference>
<dbReference type="InterPro" id="IPR027417">
    <property type="entry name" value="P-loop_NTPase"/>
</dbReference>
<dbReference type="NCBIfam" id="TIGR00231">
    <property type="entry name" value="small_GTP"/>
    <property type="match status" value="1"/>
</dbReference>
<dbReference type="PANTHER" id="PTHR43261">
    <property type="entry name" value="TRANSLATION ELONGATION FACTOR G-RELATED"/>
    <property type="match status" value="1"/>
</dbReference>
<dbReference type="Gene3D" id="3.30.230.10">
    <property type="match status" value="1"/>
</dbReference>
<dbReference type="InterPro" id="IPR020568">
    <property type="entry name" value="Ribosomal_Su5_D2-typ_SF"/>
</dbReference>
<keyword evidence="6 7" id="KW-0342">GTP-binding</keyword>
<comment type="function">
    <text evidence="7">Catalyzes the GTP-dependent ribosomal translocation step during translation elongation. During this step, the ribosome changes from the pre-translocational (PRE) to the post-translocational (POST) state as the newly formed A-site-bound peptidyl-tRNA and P-site-bound deacylated tRNA move to the P and E sites, respectively. Catalyzes the coordinated movement of the two tRNA molecules, the mRNA and conformational changes in the ribosome.</text>
</comment>
<dbReference type="EMBL" id="ASWO01000003">
    <property type="protein sequence ID" value="EOT86265.1"/>
    <property type="molecule type" value="Genomic_DNA"/>
</dbReference>
<dbReference type="Proteomes" id="UP000015961">
    <property type="component" value="Unassembled WGS sequence"/>
</dbReference>
<dbReference type="InterPro" id="IPR041095">
    <property type="entry name" value="EFG_II"/>
</dbReference>
<accession>S0KP02</accession>
<feature type="domain" description="Tr-type G" evidence="8">
    <location>
        <begin position="8"/>
        <end position="282"/>
    </location>
</feature>
<dbReference type="InterPro" id="IPR035647">
    <property type="entry name" value="EFG_III/V"/>
</dbReference>
<feature type="binding site" evidence="7">
    <location>
        <begin position="17"/>
        <end position="24"/>
    </location>
    <ligand>
        <name>GTP</name>
        <dbReference type="ChEBI" id="CHEBI:37565"/>
    </ligand>
</feature>
<keyword evidence="7" id="KW-0963">Cytoplasm</keyword>
<keyword evidence="3 7" id="KW-0547">Nucleotide-binding</keyword>
<dbReference type="SUPFAM" id="SSF54980">
    <property type="entry name" value="EF-G C-terminal domain-like"/>
    <property type="match status" value="2"/>
</dbReference>
<dbReference type="NCBIfam" id="TIGR00484">
    <property type="entry name" value="EF-G"/>
    <property type="match status" value="1"/>
</dbReference>
<name>S0KP02_9ENTE</name>
<dbReference type="Gene3D" id="3.30.70.870">
    <property type="entry name" value="Elongation Factor G (Translational Gtpase), domain 3"/>
    <property type="match status" value="1"/>
</dbReference>
<dbReference type="Pfam" id="PF00679">
    <property type="entry name" value="EFG_C"/>
    <property type="match status" value="1"/>
</dbReference>
<dbReference type="InterPro" id="IPR047872">
    <property type="entry name" value="EFG_IV"/>
</dbReference>
<dbReference type="InterPro" id="IPR014721">
    <property type="entry name" value="Ribsml_uS5_D2-typ_fold_subgr"/>
</dbReference>
<dbReference type="PRINTS" id="PR00315">
    <property type="entry name" value="ELONGATNFCT"/>
</dbReference>
<dbReference type="SMART" id="SM00889">
    <property type="entry name" value="EFG_IV"/>
    <property type="match status" value="1"/>
</dbReference>
<dbReference type="InterPro" id="IPR004161">
    <property type="entry name" value="EFTu-like_2"/>
</dbReference>
<protein>
    <recommendedName>
        <fullName evidence="2 7">Elongation factor G</fullName>
        <shortName evidence="7">EF-G</shortName>
    </recommendedName>
</protein>
<dbReference type="SUPFAM" id="SSF54211">
    <property type="entry name" value="Ribosomal protein S5 domain 2-like"/>
    <property type="match status" value="1"/>
</dbReference>
<dbReference type="AlphaFoldDB" id="S0KP02"/>
<evidence type="ECO:0000256" key="4">
    <source>
        <dbReference type="ARBA" id="ARBA00022768"/>
    </source>
</evidence>
<evidence type="ECO:0000313" key="10">
    <source>
        <dbReference type="Proteomes" id="UP000015961"/>
    </source>
</evidence>
<keyword evidence="10" id="KW-1185">Reference proteome</keyword>
<dbReference type="Pfam" id="PF00009">
    <property type="entry name" value="GTP_EFTU"/>
    <property type="match status" value="1"/>
</dbReference>
<comment type="similarity">
    <text evidence="1 7">Belongs to the TRAFAC class translation factor GTPase superfamily. Classic translation factor GTPase family. EF-G/EF-2 subfamily.</text>
</comment>
<dbReference type="CDD" id="cd04088">
    <property type="entry name" value="EFG_mtEFG_II"/>
    <property type="match status" value="1"/>
</dbReference>
<dbReference type="SUPFAM" id="SSF50447">
    <property type="entry name" value="Translation proteins"/>
    <property type="match status" value="1"/>
</dbReference>
<dbReference type="HAMAP" id="MF_00054_B">
    <property type="entry name" value="EF_G_EF_2_B"/>
    <property type="match status" value="1"/>
</dbReference>
<evidence type="ECO:0000259" key="8">
    <source>
        <dbReference type="PROSITE" id="PS51722"/>
    </source>
</evidence>
<dbReference type="NCBIfam" id="NF009379">
    <property type="entry name" value="PRK12740.1-3"/>
    <property type="match status" value="1"/>
</dbReference>
<evidence type="ECO:0000256" key="2">
    <source>
        <dbReference type="ARBA" id="ARBA00017872"/>
    </source>
</evidence>
<evidence type="ECO:0000256" key="7">
    <source>
        <dbReference type="HAMAP-Rule" id="MF_00054"/>
    </source>
</evidence>
<dbReference type="InterPro" id="IPR009000">
    <property type="entry name" value="Transl_B-barrel_sf"/>
</dbReference>
<dbReference type="InterPro" id="IPR009022">
    <property type="entry name" value="EFG_III"/>
</dbReference>
<dbReference type="PATRIC" id="fig|1140003.3.peg.1516"/>
<dbReference type="Gene3D" id="3.30.70.240">
    <property type="match status" value="1"/>
</dbReference>
<proteinExistence type="inferred from homology"/>
<dbReference type="Gene3D" id="3.40.50.300">
    <property type="entry name" value="P-loop containing nucleotide triphosphate hydrolases"/>
    <property type="match status" value="1"/>
</dbReference>
<dbReference type="CDD" id="cd01886">
    <property type="entry name" value="EF-G"/>
    <property type="match status" value="1"/>
</dbReference>
<feature type="binding site" evidence="7">
    <location>
        <begin position="81"/>
        <end position="85"/>
    </location>
    <ligand>
        <name>GTP</name>
        <dbReference type="ChEBI" id="CHEBI:37565"/>
    </ligand>
</feature>
<keyword evidence="4 7" id="KW-0251">Elongation factor</keyword>
<dbReference type="SUPFAM" id="SSF52540">
    <property type="entry name" value="P-loop containing nucleoside triphosphate hydrolases"/>
    <property type="match status" value="1"/>
</dbReference>
<reference evidence="9 10" key="1">
    <citation type="submission" date="2013-03" db="EMBL/GenBank/DDBJ databases">
        <title>The Genome Sequence of Enterococcus sulfureus ATCC_49903 (PacBio/Illumina hybrid assembly).</title>
        <authorList>
            <consortium name="The Broad Institute Genomics Platform"/>
            <consortium name="The Broad Institute Genome Sequencing Center for Infectious Disease"/>
            <person name="Earl A."/>
            <person name="Russ C."/>
            <person name="Gilmore M."/>
            <person name="Surin D."/>
            <person name="Walker B."/>
            <person name="Young S."/>
            <person name="Zeng Q."/>
            <person name="Gargeya S."/>
            <person name="Fitzgerald M."/>
            <person name="Haas B."/>
            <person name="Abouelleil A."/>
            <person name="Allen A.W."/>
            <person name="Alvarado L."/>
            <person name="Arachchi H.M."/>
            <person name="Berlin A.M."/>
            <person name="Chapman S.B."/>
            <person name="Gainer-Dewar J."/>
            <person name="Goldberg J."/>
            <person name="Griggs A."/>
            <person name="Gujja S."/>
            <person name="Hansen M."/>
            <person name="Howarth C."/>
            <person name="Imamovic A."/>
            <person name="Ireland A."/>
            <person name="Larimer J."/>
            <person name="McCowan C."/>
            <person name="Murphy C."/>
            <person name="Pearson M."/>
            <person name="Poon T.W."/>
            <person name="Priest M."/>
            <person name="Roberts A."/>
            <person name="Saif S."/>
            <person name="Shea T."/>
            <person name="Sisk P."/>
            <person name="Sykes S."/>
            <person name="Wortman J."/>
            <person name="Nusbaum C."/>
            <person name="Birren B."/>
        </authorList>
    </citation>
    <scope>NUCLEOTIDE SEQUENCE [LARGE SCALE GENOMIC DNA]</scope>
    <source>
        <strain evidence="9 10">ATCC 49903</strain>
    </source>
</reference>
<dbReference type="GO" id="GO:0005737">
    <property type="term" value="C:cytoplasm"/>
    <property type="evidence" value="ECO:0007669"/>
    <property type="project" value="UniProtKB-SubCell"/>
</dbReference>
<evidence type="ECO:0000256" key="6">
    <source>
        <dbReference type="ARBA" id="ARBA00023134"/>
    </source>
</evidence>
<dbReference type="InterPro" id="IPR000795">
    <property type="entry name" value="T_Tr_GTP-bd_dom"/>
</dbReference>
<keyword evidence="5 7" id="KW-0648">Protein biosynthesis</keyword>
<gene>
    <name evidence="7" type="primary">fusA</name>
    <name evidence="9" type="ORF">I573_01020</name>
</gene>
<dbReference type="SMART" id="SM00838">
    <property type="entry name" value="EFG_C"/>
    <property type="match status" value="1"/>
</dbReference>
<dbReference type="PROSITE" id="PS51722">
    <property type="entry name" value="G_TR_2"/>
    <property type="match status" value="1"/>
</dbReference>
<dbReference type="FunFam" id="3.30.70.870:FF:000001">
    <property type="entry name" value="Elongation factor G"/>
    <property type="match status" value="1"/>
</dbReference>
<evidence type="ECO:0000313" key="9">
    <source>
        <dbReference type="EMBL" id="EOT86265.1"/>
    </source>
</evidence>
<sequence>MAREFSLENTRNIGIMAHVDAGKTTTTERILYYTGRIHKIGETHEGASQMDWMEQEQERGITITSAATTAQWKGNRVNIIDTPGHVDFTIEVQRSLRVLDGAVTVLDSQSGVEPQTETVWRQATEYGVPRIVFCNKMDKIGADFLYSVSTLHDRLQANAHPIQLPIGAEDDFTGIIDLVTMKAEIYTNDLGTEIQETEIPEEYRELAEEWHEKLVEAVAETDEDLTMKFLEGEEITVEELKEGIRKATVAVEFYPVMCGTAFKNKGVQLLLDAVIDYLPSPLDIPAINGIDPKTDEEVTRPADDEAPFASLAFKVMTDPFVGRLTFFRVYSGVLESGSYVLNASKGKRERIGRILQMHANTRQEIQKVYSGDIAAAVGLKDTTTGDTLCAENSPVILESIEFPDPVIEVAVEPKSKADQDKMGLALQKLAEEDPSFRVETNVETGETVIAGMGELHLDVLVDRMRREFKVEANVGAPQVSYRETFRAATNAEGKFVRQSGGKGQYGHVWIEFTPNEEGGGFEFENAIVGGVVPREYIPAVEKGLEDSMANGVLAGYPLVDIKAKLYDGSYHDVDSNETAFRVAASMALRAAAKKAQPAILEPMMKVTVTVPEDYLGDVMGHVTARRGRVEGMEAHGNAQIVNAIVPLSEMFGYATTLRSSTQGRGTFMMVFDHYEDVPKSIQEEIIKKNGGKAE</sequence>
<dbReference type="eggNOG" id="COG0480">
    <property type="taxonomic scope" value="Bacteria"/>
</dbReference>
<comment type="subcellular location">
    <subcellularLocation>
        <location evidence="7">Cytoplasm</location>
    </subcellularLocation>
</comment>
<evidence type="ECO:0000256" key="5">
    <source>
        <dbReference type="ARBA" id="ARBA00022917"/>
    </source>
</evidence>
<feature type="binding site" evidence="7">
    <location>
        <begin position="135"/>
        <end position="138"/>
    </location>
    <ligand>
        <name>GTP</name>
        <dbReference type="ChEBI" id="CHEBI:37565"/>
    </ligand>
</feature>
<organism evidence="9 10">
    <name type="scientific">Enterococcus sulfureus ATCC 49903</name>
    <dbReference type="NCBI Taxonomy" id="1140003"/>
    <lineage>
        <taxon>Bacteria</taxon>
        <taxon>Bacillati</taxon>
        <taxon>Bacillota</taxon>
        <taxon>Bacilli</taxon>
        <taxon>Lactobacillales</taxon>
        <taxon>Enterococcaceae</taxon>
        <taxon>Enterococcus</taxon>
    </lineage>
</organism>
<dbReference type="OrthoDB" id="9804431at2"/>
<evidence type="ECO:0000256" key="3">
    <source>
        <dbReference type="ARBA" id="ARBA00022741"/>
    </source>
</evidence>
<dbReference type="GO" id="GO:0032790">
    <property type="term" value="P:ribosome disassembly"/>
    <property type="evidence" value="ECO:0007669"/>
    <property type="project" value="TreeGrafter"/>
</dbReference>
<dbReference type="InterPro" id="IPR004540">
    <property type="entry name" value="Transl_elong_EFG/EF2"/>
</dbReference>
<dbReference type="FunFam" id="2.40.30.10:FF:000006">
    <property type="entry name" value="Elongation factor G"/>
    <property type="match status" value="1"/>
</dbReference>
<dbReference type="CDD" id="cd01434">
    <property type="entry name" value="EFG_mtEFG1_IV"/>
    <property type="match status" value="1"/>
</dbReference>
<dbReference type="FunFam" id="3.40.50.300:FF:000029">
    <property type="entry name" value="Elongation factor G"/>
    <property type="match status" value="1"/>
</dbReference>
<dbReference type="Gene3D" id="2.40.30.10">
    <property type="entry name" value="Translation factors"/>
    <property type="match status" value="1"/>
</dbReference>
<dbReference type="InterPro" id="IPR031157">
    <property type="entry name" value="G_TR_CS"/>
</dbReference>
<dbReference type="InterPro" id="IPR005225">
    <property type="entry name" value="Small_GTP-bd"/>
</dbReference>
<evidence type="ECO:0000256" key="1">
    <source>
        <dbReference type="ARBA" id="ARBA00005870"/>
    </source>
</evidence>
<dbReference type="STRING" id="1140003.OMY_01569"/>